<evidence type="ECO:0000313" key="7">
    <source>
        <dbReference type="EMBL" id="CAB4018244.1"/>
    </source>
</evidence>
<protein>
    <submittedName>
        <fullName evidence="7">Microneme MIC12</fullName>
    </submittedName>
</protein>
<keyword evidence="4" id="KW-1015">Disulfide bond</keyword>
<dbReference type="InterPro" id="IPR024731">
    <property type="entry name" value="NELL2-like_EGF"/>
</dbReference>
<comment type="caution">
    <text evidence="6">Lacks conserved residue(s) required for the propagation of feature annotation.</text>
</comment>
<dbReference type="InterPro" id="IPR001881">
    <property type="entry name" value="EGF-like_Ca-bd_dom"/>
</dbReference>
<dbReference type="PANTHER" id="PTHR24042">
    <property type="entry name" value="NEL HOMOLOG"/>
    <property type="match status" value="1"/>
</dbReference>
<keyword evidence="2" id="KW-0732">Signal</keyword>
<dbReference type="Pfam" id="PF12947">
    <property type="entry name" value="EGF_3"/>
    <property type="match status" value="1"/>
</dbReference>
<dbReference type="EMBL" id="CACRXK020009919">
    <property type="protein sequence ID" value="CAB4018244.1"/>
    <property type="molecule type" value="Genomic_DNA"/>
</dbReference>
<dbReference type="PANTHER" id="PTHR24042:SF5">
    <property type="entry name" value="EGF-LIKE CALCIUM-BINDING DOMAIN-CONTAINING PROTEIN"/>
    <property type="match status" value="1"/>
</dbReference>
<dbReference type="InterPro" id="IPR051586">
    <property type="entry name" value="PKC-binding_NELL"/>
</dbReference>
<dbReference type="SUPFAM" id="SSF57196">
    <property type="entry name" value="EGF/Laminin"/>
    <property type="match status" value="1"/>
</dbReference>
<keyword evidence="8" id="KW-1185">Reference proteome</keyword>
<proteinExistence type="predicted"/>
<keyword evidence="5" id="KW-0325">Glycoprotein</keyword>
<dbReference type="GO" id="GO:0005509">
    <property type="term" value="F:calcium ion binding"/>
    <property type="evidence" value="ECO:0007669"/>
    <property type="project" value="InterPro"/>
</dbReference>
<evidence type="ECO:0000256" key="2">
    <source>
        <dbReference type="ARBA" id="ARBA00022729"/>
    </source>
</evidence>
<dbReference type="PROSITE" id="PS00010">
    <property type="entry name" value="ASX_HYDROXYL"/>
    <property type="match status" value="1"/>
</dbReference>
<name>A0A6S7IH21_PARCT</name>
<evidence type="ECO:0000313" key="8">
    <source>
        <dbReference type="Proteomes" id="UP001152795"/>
    </source>
</evidence>
<keyword evidence="3" id="KW-0677">Repeat</keyword>
<sequence>INECLENTHDCDKNATCSNTEGSFNCSCKNGYRGNGTSCKVTNCSVLSCGQNKECVQVNNISICVCKDGYEEPDCRSKRKKDFDLVDVDECTATPPKCAGAGQRCIIFPGAYRCNCISPRQQLNDDESACIDVAASIQGSIAISNREYKPGNGSVGVDFIVTFNDTIGVNDINLQQEFLNALNITNNGTFLVDSNLQVTKETDPIFQGS</sequence>
<feature type="non-terminal residue" evidence="7">
    <location>
        <position position="1"/>
    </location>
</feature>
<dbReference type="InterPro" id="IPR049883">
    <property type="entry name" value="NOTCH1_EGF-like"/>
</dbReference>
<dbReference type="InterPro" id="IPR009030">
    <property type="entry name" value="Growth_fac_rcpt_cys_sf"/>
</dbReference>
<accession>A0A6S7IH21</accession>
<dbReference type="PROSITE" id="PS50026">
    <property type="entry name" value="EGF_3"/>
    <property type="match status" value="1"/>
</dbReference>
<evidence type="ECO:0000256" key="6">
    <source>
        <dbReference type="PROSITE-ProRule" id="PRU00076"/>
    </source>
</evidence>
<dbReference type="GO" id="GO:0008201">
    <property type="term" value="F:heparin binding"/>
    <property type="evidence" value="ECO:0007669"/>
    <property type="project" value="TreeGrafter"/>
</dbReference>
<gene>
    <name evidence="7" type="ORF">PACLA_8A087112</name>
</gene>
<dbReference type="InterPro" id="IPR000152">
    <property type="entry name" value="EGF-type_Asp/Asn_hydroxyl_site"/>
</dbReference>
<reference evidence="7" key="1">
    <citation type="submission" date="2020-04" db="EMBL/GenBank/DDBJ databases">
        <authorList>
            <person name="Alioto T."/>
            <person name="Alioto T."/>
            <person name="Gomez Garrido J."/>
        </authorList>
    </citation>
    <scope>NUCLEOTIDE SEQUENCE</scope>
    <source>
        <strain evidence="7">A484AB</strain>
    </source>
</reference>
<dbReference type="Proteomes" id="UP001152795">
    <property type="component" value="Unassembled WGS sequence"/>
</dbReference>
<dbReference type="PROSITE" id="PS01186">
    <property type="entry name" value="EGF_2"/>
    <property type="match status" value="2"/>
</dbReference>
<dbReference type="AlphaFoldDB" id="A0A6S7IH21"/>
<dbReference type="SMART" id="SM00179">
    <property type="entry name" value="EGF_CA"/>
    <property type="match status" value="2"/>
</dbReference>
<dbReference type="SUPFAM" id="SSF57184">
    <property type="entry name" value="Growth factor receptor domain"/>
    <property type="match status" value="1"/>
</dbReference>
<dbReference type="Pfam" id="PF07645">
    <property type="entry name" value="EGF_CA"/>
    <property type="match status" value="1"/>
</dbReference>
<dbReference type="FunFam" id="2.10.25.10:FF:000653">
    <property type="entry name" value="Putative Fibrillin-1"/>
    <property type="match status" value="1"/>
</dbReference>
<dbReference type="CDD" id="cd00054">
    <property type="entry name" value="EGF_CA"/>
    <property type="match status" value="1"/>
</dbReference>
<keyword evidence="1 6" id="KW-0245">EGF-like domain</keyword>
<dbReference type="InterPro" id="IPR000742">
    <property type="entry name" value="EGF"/>
</dbReference>
<comment type="caution">
    <text evidence="7">The sequence shown here is derived from an EMBL/GenBank/DDBJ whole genome shotgun (WGS) entry which is preliminary data.</text>
</comment>
<dbReference type="GO" id="GO:0005615">
    <property type="term" value="C:extracellular space"/>
    <property type="evidence" value="ECO:0007669"/>
    <property type="project" value="TreeGrafter"/>
</dbReference>
<evidence type="ECO:0000256" key="1">
    <source>
        <dbReference type="ARBA" id="ARBA00022536"/>
    </source>
</evidence>
<dbReference type="SMART" id="SM00181">
    <property type="entry name" value="EGF"/>
    <property type="match status" value="3"/>
</dbReference>
<dbReference type="OrthoDB" id="5983152at2759"/>
<evidence type="ECO:0000256" key="5">
    <source>
        <dbReference type="ARBA" id="ARBA00023180"/>
    </source>
</evidence>
<organism evidence="7 8">
    <name type="scientific">Paramuricea clavata</name>
    <name type="common">Red gorgonian</name>
    <name type="synonym">Violescent sea-whip</name>
    <dbReference type="NCBI Taxonomy" id="317549"/>
    <lineage>
        <taxon>Eukaryota</taxon>
        <taxon>Metazoa</taxon>
        <taxon>Cnidaria</taxon>
        <taxon>Anthozoa</taxon>
        <taxon>Octocorallia</taxon>
        <taxon>Malacalcyonacea</taxon>
        <taxon>Plexauridae</taxon>
        <taxon>Paramuricea</taxon>
    </lineage>
</organism>
<dbReference type="Gene3D" id="2.10.25.10">
    <property type="entry name" value="Laminin"/>
    <property type="match status" value="2"/>
</dbReference>
<evidence type="ECO:0000256" key="3">
    <source>
        <dbReference type="ARBA" id="ARBA00022737"/>
    </source>
</evidence>
<evidence type="ECO:0000256" key="4">
    <source>
        <dbReference type="ARBA" id="ARBA00023157"/>
    </source>
</evidence>